<comment type="caution">
    <text evidence="1">The sequence shown here is derived from an EMBL/GenBank/DDBJ whole genome shotgun (WGS) entry which is preliminary data.</text>
</comment>
<dbReference type="Proteomes" id="UP000734823">
    <property type="component" value="Unassembled WGS sequence"/>
</dbReference>
<evidence type="ECO:0000313" key="1">
    <source>
        <dbReference type="EMBL" id="MBC6447987.1"/>
    </source>
</evidence>
<dbReference type="RefSeq" id="WP_187220494.1">
    <property type="nucleotide sequence ID" value="NZ_JABVED010000006.1"/>
</dbReference>
<accession>A0ABR7L5X4</accession>
<protein>
    <submittedName>
        <fullName evidence="1">Uncharacterized protein</fullName>
    </submittedName>
</protein>
<dbReference type="EMBL" id="JABVED010000006">
    <property type="protein sequence ID" value="MBC6447987.1"/>
    <property type="molecule type" value="Genomic_DNA"/>
</dbReference>
<reference evidence="1 2" key="1">
    <citation type="submission" date="2020-06" db="EMBL/GenBank/DDBJ databases">
        <title>Actinokineospora xiongansis sp. nov., isolated from soil of Baiyangdian.</title>
        <authorList>
            <person name="Zhang X."/>
        </authorList>
    </citation>
    <scope>NUCLEOTIDE SEQUENCE [LARGE SCALE GENOMIC DNA]</scope>
    <source>
        <strain evidence="1 2">HBU206404</strain>
    </source>
</reference>
<keyword evidence="2" id="KW-1185">Reference proteome</keyword>
<name>A0ABR7L5X4_9PSEU</name>
<evidence type="ECO:0000313" key="2">
    <source>
        <dbReference type="Proteomes" id="UP000734823"/>
    </source>
</evidence>
<proteinExistence type="predicted"/>
<gene>
    <name evidence="1" type="ORF">GPZ80_12490</name>
</gene>
<organism evidence="1 2">
    <name type="scientific">Actinokineospora xionganensis</name>
    <dbReference type="NCBI Taxonomy" id="2684470"/>
    <lineage>
        <taxon>Bacteria</taxon>
        <taxon>Bacillati</taxon>
        <taxon>Actinomycetota</taxon>
        <taxon>Actinomycetes</taxon>
        <taxon>Pseudonocardiales</taxon>
        <taxon>Pseudonocardiaceae</taxon>
        <taxon>Actinokineospora</taxon>
    </lineage>
</organism>
<sequence>MTTMSAGSDPTRRIEAYHGIGVTPFERGAEVRKHGGHDSLRLFDLAPRGDVPGHTPMVSL</sequence>